<comment type="caution">
    <text evidence="3">The sequence shown here is derived from an EMBL/GenBank/DDBJ whole genome shotgun (WGS) entry which is preliminary data.</text>
</comment>
<dbReference type="Proteomes" id="UP000014629">
    <property type="component" value="Unassembled WGS sequence"/>
</dbReference>
<feature type="transmembrane region" description="Helical" evidence="2">
    <location>
        <begin position="147"/>
        <end position="167"/>
    </location>
</feature>
<proteinExistence type="predicted"/>
<feature type="compositionally biased region" description="Low complexity" evidence="1">
    <location>
        <begin position="433"/>
        <end position="442"/>
    </location>
</feature>
<keyword evidence="2" id="KW-0472">Membrane</keyword>
<feature type="region of interest" description="Disordered" evidence="1">
    <location>
        <begin position="399"/>
        <end position="442"/>
    </location>
</feature>
<accession>S4AZT6</accession>
<evidence type="ECO:0000313" key="3">
    <source>
        <dbReference type="EMBL" id="EPH46862.1"/>
    </source>
</evidence>
<feature type="compositionally biased region" description="Basic and acidic residues" evidence="1">
    <location>
        <begin position="7"/>
        <end position="27"/>
    </location>
</feature>
<evidence type="ECO:0000313" key="4">
    <source>
        <dbReference type="Proteomes" id="UP000014629"/>
    </source>
</evidence>
<evidence type="ECO:0000256" key="2">
    <source>
        <dbReference type="SAM" id="Phobius"/>
    </source>
</evidence>
<dbReference type="OrthoDB" id="4229603at2"/>
<evidence type="ECO:0008006" key="5">
    <source>
        <dbReference type="Google" id="ProtNLM"/>
    </source>
</evidence>
<reference evidence="3 4" key="1">
    <citation type="submission" date="2013-02" db="EMBL/GenBank/DDBJ databases">
        <title>Draft Genome Sequence of Streptomyces aurantiacus, Which Produces Setomimycin.</title>
        <authorList>
            <person name="Gruening B.A."/>
            <person name="Praeg A."/>
            <person name="Erxleben A."/>
            <person name="Guenther S."/>
            <person name="Mueller M."/>
        </authorList>
    </citation>
    <scope>NUCLEOTIDE SEQUENCE [LARGE SCALE GENOMIC DNA]</scope>
    <source>
        <strain evidence="3 4">JA 4570</strain>
    </source>
</reference>
<evidence type="ECO:0000256" key="1">
    <source>
        <dbReference type="SAM" id="MobiDB-lite"/>
    </source>
</evidence>
<dbReference type="RefSeq" id="WP_016638164.1">
    <property type="nucleotide sequence ID" value="NZ_AOPZ01000003.1"/>
</dbReference>
<dbReference type="PATRIC" id="fig|1286094.4.peg.26"/>
<name>S4AZT6_9ACTN</name>
<organism evidence="3 4">
    <name type="scientific">Streptomyces aurantiacus JA 4570</name>
    <dbReference type="NCBI Taxonomy" id="1286094"/>
    <lineage>
        <taxon>Bacteria</taxon>
        <taxon>Bacillati</taxon>
        <taxon>Actinomycetota</taxon>
        <taxon>Actinomycetes</taxon>
        <taxon>Kitasatosporales</taxon>
        <taxon>Streptomycetaceae</taxon>
        <taxon>Streptomyces</taxon>
        <taxon>Streptomyces aurantiacus group</taxon>
    </lineage>
</organism>
<dbReference type="AlphaFoldDB" id="S4AZT6"/>
<feature type="transmembrane region" description="Helical" evidence="2">
    <location>
        <begin position="211"/>
        <end position="233"/>
    </location>
</feature>
<feature type="transmembrane region" description="Helical" evidence="2">
    <location>
        <begin position="179"/>
        <end position="199"/>
    </location>
</feature>
<keyword evidence="4" id="KW-1185">Reference proteome</keyword>
<feature type="compositionally biased region" description="Low complexity" evidence="1">
    <location>
        <begin position="407"/>
        <end position="419"/>
    </location>
</feature>
<sequence>MSLTDFRTAKRQDQESAREQDREDRRLAAQLNAQAREQERLDEAARREQDRLDAARAAQEKKDREDAERAAKAQQDRERARERARRRKERRDLVRRRLAAVPKWLAEHLDLSSALVVMLCSIVPALISQASTLRRTGLVEEMGFAGWVLVALLPVMLEIAAWAATAGETKALRQRRSPWPYRIAVYVFVGLAAAVNFWHGAQTGGERWGTALGAVLAASSVFPVVLFQLVQLGRHVEYRDERRAQRLRRREARATRKLRRSKLRAVWDAAVRLRAVAGHERLSEEDAWQVAYAVFEGAGSEALSDEVVALLSAELLGTLVEAEGRRAVVLEELAEVRLGRRKLSEVLSVKECGEGLEERPVEPAAASGAASVVLPARFFEASSTELVVHPGTPRLRMESEQINTSVPASARASESAPAPTRDTALPRTRRAKAAGGARKLSPGARKAAAVTAKAYSASENAELEEWIRGQLAAGKKAGAQEVADETARRRKERLTKKRAAELGRPGKTWCYDRIAAAKRASGKPVRGA</sequence>
<gene>
    <name evidence="3" type="ORF">STRAU_0028</name>
</gene>
<dbReference type="EMBL" id="AOPZ01000003">
    <property type="protein sequence ID" value="EPH46862.1"/>
    <property type="molecule type" value="Genomic_DNA"/>
</dbReference>
<feature type="region of interest" description="Disordered" evidence="1">
    <location>
        <begin position="1"/>
        <end position="86"/>
    </location>
</feature>
<protein>
    <recommendedName>
        <fullName evidence="5">DUF2637 domain-containing protein</fullName>
    </recommendedName>
</protein>
<keyword evidence="2" id="KW-0812">Transmembrane</keyword>
<keyword evidence="2" id="KW-1133">Transmembrane helix</keyword>
<feature type="compositionally biased region" description="Basic and acidic residues" evidence="1">
    <location>
        <begin position="36"/>
        <end position="81"/>
    </location>
</feature>